<dbReference type="Pfam" id="PF22807">
    <property type="entry name" value="TrAA12"/>
    <property type="match status" value="2"/>
</dbReference>
<organism evidence="3 4">
    <name type="scientific">Pseudomonas fluorescens R124</name>
    <dbReference type="NCBI Taxonomy" id="743713"/>
    <lineage>
        <taxon>Bacteria</taxon>
        <taxon>Pseudomonadati</taxon>
        <taxon>Pseudomonadota</taxon>
        <taxon>Gammaproteobacteria</taxon>
        <taxon>Pseudomonadales</taxon>
        <taxon>Pseudomonadaceae</taxon>
        <taxon>Pseudomonas</taxon>
    </lineage>
</organism>
<evidence type="ECO:0000256" key="1">
    <source>
        <dbReference type="SAM" id="SignalP"/>
    </source>
</evidence>
<reference evidence="3 4" key="1">
    <citation type="submission" date="2012-08" db="EMBL/GenBank/DDBJ databases">
        <title>The genome of cave-isolated P. fluorescens strain R124 demonstrates phenotypic adaptation to the mineral environment.</title>
        <authorList>
            <person name="Barton M.D."/>
            <person name="Petronio M."/>
            <person name="Giarrizzo J.G."/>
            <person name="Bowling B.V."/>
            <person name="Barton H.A."/>
        </authorList>
    </citation>
    <scope>NUCLEOTIDE SEQUENCE [LARGE SCALE GENOMIC DNA]</scope>
    <source>
        <strain evidence="3 4">R124</strain>
    </source>
</reference>
<feature type="domain" description="Pyrroloquinoline quinone-dependent pyranose dehydrogenase beta-propeller" evidence="2">
    <location>
        <begin position="141"/>
        <end position="284"/>
    </location>
</feature>
<dbReference type="InterPro" id="IPR011042">
    <property type="entry name" value="6-blade_b-propeller_TolB-like"/>
</dbReference>
<protein>
    <submittedName>
        <fullName evidence="3">Glucose/sorbosone dehydrogenase</fullName>
    </submittedName>
</protein>
<sequence>MRKTQLALVIALAGGLAACGESSSLQVSDGTGPSPKLPEPNKTLIPTVNIAPAIGWPAGGKPIAAAGTQVAAFAEGLDHPRWLYVLPNGDVLVAETNAPPKPDDSTGIRGWVMKKVMGKAGAGVPSPNRITLLRDADHDGVAETRTVFLQNLNSPFGMTLVGNDLYVADTDRLLRFHYEPGATEIKTQPIKVTDLPGGTLNHHWTKNVIASKDGSKLYVTVGSNSNVGENGLDKEEGRAAIWEVDRATGNHRIFASGIRNPNGLAWEPTTGALWTAVNERDEIGSDLVPDYITSVKDGGFYGWPFSYYGQHVDVRVKPQNPDLVAKAIAPDYAVGPHTASLGLTFADGNSLPAQFKDGAFIGQHGSWNRKPHSGYKVIFVPFAAGKPNGQPIDVLTGFLDKDENALGRPVGVVIDQQGGLLVADDVGNKVWRVSSAK</sequence>
<gene>
    <name evidence="3" type="ORF">I1A_001609</name>
</gene>
<dbReference type="RefSeq" id="WP_003223048.1">
    <property type="nucleotide sequence ID" value="NZ_CM001561.1"/>
</dbReference>
<evidence type="ECO:0000313" key="4">
    <source>
        <dbReference type="Proteomes" id="UP000006045"/>
    </source>
</evidence>
<keyword evidence="1" id="KW-0732">Signal</keyword>
<dbReference type="Proteomes" id="UP000006045">
    <property type="component" value="Chromosome"/>
</dbReference>
<dbReference type="AlphaFoldDB" id="A0A7U9GRT5"/>
<dbReference type="EMBL" id="CM001561">
    <property type="protein sequence ID" value="EJZ57294.1"/>
    <property type="molecule type" value="Genomic_DNA"/>
</dbReference>
<dbReference type="SUPFAM" id="SSF50952">
    <property type="entry name" value="Soluble quinoprotein glucose dehydrogenase"/>
    <property type="match status" value="1"/>
</dbReference>
<accession>A0A7U9GRT5</accession>
<evidence type="ECO:0000259" key="2">
    <source>
        <dbReference type="Pfam" id="PF22807"/>
    </source>
</evidence>
<dbReference type="InterPro" id="IPR054539">
    <property type="entry name" value="Beta-prop_PDH"/>
</dbReference>
<dbReference type="OrthoDB" id="9770043at2"/>
<dbReference type="PANTHER" id="PTHR33546">
    <property type="entry name" value="LARGE, MULTIFUNCTIONAL SECRETED PROTEIN-RELATED"/>
    <property type="match status" value="1"/>
</dbReference>
<dbReference type="InterPro" id="IPR011041">
    <property type="entry name" value="Quinoprot_gluc/sorb_DH_b-prop"/>
</dbReference>
<dbReference type="PROSITE" id="PS51257">
    <property type="entry name" value="PROKAR_LIPOPROTEIN"/>
    <property type="match status" value="1"/>
</dbReference>
<proteinExistence type="predicted"/>
<feature type="chain" id="PRO_5030964322" evidence="1">
    <location>
        <begin position="19"/>
        <end position="437"/>
    </location>
</feature>
<dbReference type="PANTHER" id="PTHR33546:SF1">
    <property type="entry name" value="LARGE, MULTIFUNCTIONAL SECRETED PROTEIN"/>
    <property type="match status" value="1"/>
</dbReference>
<evidence type="ECO:0000313" key="3">
    <source>
        <dbReference type="EMBL" id="EJZ57294.1"/>
    </source>
</evidence>
<feature type="signal peptide" evidence="1">
    <location>
        <begin position="1"/>
        <end position="18"/>
    </location>
</feature>
<feature type="domain" description="Pyrroloquinoline quinone-dependent pyranose dehydrogenase beta-propeller" evidence="2">
    <location>
        <begin position="327"/>
        <end position="434"/>
    </location>
</feature>
<name>A0A7U9GRT5_PSEFL</name>
<dbReference type="Gene3D" id="2.120.10.30">
    <property type="entry name" value="TolB, C-terminal domain"/>
    <property type="match status" value="1"/>
</dbReference>